<sequence length="96" mass="10977">MHLLMMCCRYGRDDVQSSSAGRLQLKIELKKFKRLRSRESSGRVRLHLRGRSDSTGRGAPEFPVKGIFPPTSGEHESSVNPIKSDAIYDRQQRTHH</sequence>
<evidence type="ECO:0000313" key="3">
    <source>
        <dbReference type="Proteomes" id="UP000584325"/>
    </source>
</evidence>
<evidence type="ECO:0000256" key="1">
    <source>
        <dbReference type="SAM" id="MobiDB-lite"/>
    </source>
</evidence>
<dbReference type="RefSeq" id="WP_175424948.1">
    <property type="nucleotide sequence ID" value="NZ_CP040017.1"/>
</dbReference>
<dbReference type="EMBL" id="JACHXS010000004">
    <property type="protein sequence ID" value="MBB3221964.1"/>
    <property type="molecule type" value="Genomic_DNA"/>
</dbReference>
<accession>A0A7W5HCS3</accession>
<feature type="region of interest" description="Disordered" evidence="1">
    <location>
        <begin position="48"/>
        <end position="96"/>
    </location>
</feature>
<reference evidence="2 3" key="1">
    <citation type="submission" date="2020-08" db="EMBL/GenBank/DDBJ databases">
        <title>Genomic Encyclopedia of Type Strains, Phase III (KMG-III): the genomes of soil and plant-associated and newly described type strains.</title>
        <authorList>
            <person name="Whitman W."/>
        </authorList>
    </citation>
    <scope>NUCLEOTIDE SEQUENCE [LARGE SCALE GENOMIC DNA]</scope>
    <source>
        <strain evidence="2 3">CECT 7753</strain>
    </source>
</reference>
<dbReference type="Proteomes" id="UP000584325">
    <property type="component" value="Unassembled WGS sequence"/>
</dbReference>
<proteinExistence type="predicted"/>
<comment type="caution">
    <text evidence="2">The sequence shown here is derived from an EMBL/GenBank/DDBJ whole genome shotgun (WGS) entry which is preliminary data.</text>
</comment>
<organism evidence="2 3">
    <name type="scientific">Pseudoduganella umbonata</name>
    <dbReference type="NCBI Taxonomy" id="864828"/>
    <lineage>
        <taxon>Bacteria</taxon>
        <taxon>Pseudomonadati</taxon>
        <taxon>Pseudomonadota</taxon>
        <taxon>Betaproteobacteria</taxon>
        <taxon>Burkholderiales</taxon>
        <taxon>Oxalobacteraceae</taxon>
        <taxon>Telluria group</taxon>
        <taxon>Pseudoduganella</taxon>
    </lineage>
</organism>
<name>A0A7W5HCS3_9BURK</name>
<gene>
    <name evidence="2" type="ORF">FHS02_002774</name>
</gene>
<feature type="compositionally biased region" description="Basic and acidic residues" evidence="1">
    <location>
        <begin position="86"/>
        <end position="96"/>
    </location>
</feature>
<evidence type="ECO:0000313" key="2">
    <source>
        <dbReference type="EMBL" id="MBB3221964.1"/>
    </source>
</evidence>
<protein>
    <submittedName>
        <fullName evidence="2">Uncharacterized protein</fullName>
    </submittedName>
</protein>
<dbReference type="AlphaFoldDB" id="A0A7W5HCS3"/>